<reference evidence="4 5" key="1">
    <citation type="submission" date="2017-09" db="EMBL/GenBank/DDBJ databases">
        <authorList>
            <consortium name="International Durum Wheat Genome Sequencing Consortium (IDWGSC)"/>
            <person name="Milanesi L."/>
        </authorList>
    </citation>
    <scope>NUCLEOTIDE SEQUENCE [LARGE SCALE GENOMIC DNA]</scope>
    <source>
        <strain evidence="5">cv. Svevo</strain>
    </source>
</reference>
<feature type="region of interest" description="Leucine repeat II (LRII)" evidence="3">
    <location>
        <begin position="450"/>
        <end position="482"/>
    </location>
</feature>
<sequence>MGRTDPFLCTRATSHILVERSTITSSVHQHIHHPEELLGLKEHMEPPPQSPSVYLDIPPSPYGGTVGDLVLPYITRILMEEDIDDRFFYQYPDHLAFLQAQQQFTQILDDAKNLLSGEGGDMEKMHSDESLQGIRGGSMCLADKDVPSWTFSDGAEVDNNGDQSKLNPSNRDMLNFAFLKGMEEANKFLPRDNQPQADVFSINQAKEIFGGRKARRDADKPEEVVGRASKLLMPELEEDGAREMINKIMLNSYELCGETMEELQITMENIRADRKNKKAVRGKQGKKEAVDLRGLLLCCAQEVATGNRHGAGNLLKQIRQHASATGDAAQRLAHCFAKGLEARLAGTGSQVYKSLMAKHTSTMEFLKGYELFMAACSFKRVAFTFSSMTIFDAVEGKSKLHIVDYGLHYGCQWPGLLAWLATRDGGPLEVRITGIDLPQPGFRPAKRLEETGRALSNCARQFGLPFKFRGIAAKWETIRAEDLNIDPDEVLVVNDLFNFNTLMDESLVIDRPSPRDVVLSNIREMQPVVFIQGVVNGSSGPFFLARFREALFFYSSVFDMLDATTPPDSYQRFVLERDMFGQCALNTIACESADRVERPETYKQWQLRNQRAGLRQLPLKPIITKVATGKVKSLYHKEFVVDVDQGWLLQGWKGRILYAHSAWVADDTSSEY</sequence>
<dbReference type="EMBL" id="LT934118">
    <property type="protein sequence ID" value="VAI04570.1"/>
    <property type="molecule type" value="Genomic_DNA"/>
</dbReference>
<feature type="region of interest" description="Leucine repeat I (LRI)" evidence="3">
    <location>
        <begin position="290"/>
        <end position="350"/>
    </location>
</feature>
<dbReference type="Proteomes" id="UP000324705">
    <property type="component" value="Chromosome 4B"/>
</dbReference>
<dbReference type="PANTHER" id="PTHR31636">
    <property type="entry name" value="OSJNBA0084A10.13 PROTEIN-RELATED"/>
    <property type="match status" value="1"/>
</dbReference>
<name>A0A9R0T1V6_TRITD</name>
<dbReference type="InterPro" id="IPR005202">
    <property type="entry name" value="TF_GRAS"/>
</dbReference>
<dbReference type="AlphaFoldDB" id="A0A9R0T1V6"/>
<feature type="short sequence motif" description="VHIID" evidence="3">
    <location>
        <begin position="400"/>
        <end position="404"/>
    </location>
</feature>
<evidence type="ECO:0000313" key="5">
    <source>
        <dbReference type="Proteomes" id="UP000324705"/>
    </source>
</evidence>
<evidence type="ECO:0000256" key="3">
    <source>
        <dbReference type="PROSITE-ProRule" id="PRU01191"/>
    </source>
</evidence>
<proteinExistence type="inferred from homology"/>
<protein>
    <recommendedName>
        <fullName evidence="6">Scarecrow-like protein 9</fullName>
    </recommendedName>
</protein>
<accession>A0A9R0T1V6</accession>
<evidence type="ECO:0000313" key="4">
    <source>
        <dbReference type="EMBL" id="VAI04570.1"/>
    </source>
</evidence>
<evidence type="ECO:0000256" key="1">
    <source>
        <dbReference type="ARBA" id="ARBA00023015"/>
    </source>
</evidence>
<dbReference type="OMA" id="DPSPRDM"/>
<dbReference type="Pfam" id="PF03514">
    <property type="entry name" value="GRAS"/>
    <property type="match status" value="1"/>
</dbReference>
<keyword evidence="1" id="KW-0805">Transcription regulation</keyword>
<keyword evidence="2" id="KW-0804">Transcription</keyword>
<dbReference type="Gramene" id="TRITD4Bv1G061420.1">
    <property type="protein sequence ID" value="TRITD4Bv1G061420.1"/>
    <property type="gene ID" value="TRITD4Bv1G061420"/>
</dbReference>
<comment type="similarity">
    <text evidence="3">Belongs to the GRAS family.</text>
</comment>
<organism evidence="4 5">
    <name type="scientific">Triticum turgidum subsp. durum</name>
    <name type="common">Durum wheat</name>
    <name type="synonym">Triticum durum</name>
    <dbReference type="NCBI Taxonomy" id="4567"/>
    <lineage>
        <taxon>Eukaryota</taxon>
        <taxon>Viridiplantae</taxon>
        <taxon>Streptophyta</taxon>
        <taxon>Embryophyta</taxon>
        <taxon>Tracheophyta</taxon>
        <taxon>Spermatophyta</taxon>
        <taxon>Magnoliopsida</taxon>
        <taxon>Liliopsida</taxon>
        <taxon>Poales</taxon>
        <taxon>Poaceae</taxon>
        <taxon>BOP clade</taxon>
        <taxon>Pooideae</taxon>
        <taxon>Triticodae</taxon>
        <taxon>Triticeae</taxon>
        <taxon>Triticinae</taxon>
        <taxon>Triticum</taxon>
    </lineage>
</organism>
<evidence type="ECO:0008006" key="6">
    <source>
        <dbReference type="Google" id="ProtNLM"/>
    </source>
</evidence>
<keyword evidence="5" id="KW-1185">Reference proteome</keyword>
<dbReference type="PROSITE" id="PS50985">
    <property type="entry name" value="GRAS"/>
    <property type="match status" value="1"/>
</dbReference>
<comment type="caution">
    <text evidence="3">Lacks conserved residue(s) required for the propagation of feature annotation.</text>
</comment>
<feature type="region of interest" description="VHIID" evidence="3">
    <location>
        <begin position="369"/>
        <end position="434"/>
    </location>
</feature>
<gene>
    <name evidence="4" type="ORF">TRITD_4Bv1G061420</name>
</gene>
<feature type="region of interest" description="SAW" evidence="3">
    <location>
        <begin position="589"/>
        <end position="664"/>
    </location>
</feature>
<evidence type="ECO:0000256" key="2">
    <source>
        <dbReference type="ARBA" id="ARBA00023163"/>
    </source>
</evidence>